<organism evidence="1 2">
    <name type="scientific">Symbiodinium microadriaticum</name>
    <name type="common">Dinoflagellate</name>
    <name type="synonym">Zooxanthella microadriatica</name>
    <dbReference type="NCBI Taxonomy" id="2951"/>
    <lineage>
        <taxon>Eukaryota</taxon>
        <taxon>Sar</taxon>
        <taxon>Alveolata</taxon>
        <taxon>Dinophyceae</taxon>
        <taxon>Suessiales</taxon>
        <taxon>Symbiodiniaceae</taxon>
        <taxon>Symbiodinium</taxon>
    </lineage>
</organism>
<dbReference type="Proteomes" id="UP000186817">
    <property type="component" value="Unassembled WGS sequence"/>
</dbReference>
<dbReference type="AlphaFoldDB" id="A0A1Q9DHS1"/>
<name>A0A1Q9DHS1_SYMMI</name>
<accession>A0A1Q9DHS1</accession>
<reference evidence="1 2" key="1">
    <citation type="submission" date="2016-02" db="EMBL/GenBank/DDBJ databases">
        <title>Genome analysis of coral dinoflagellate symbionts highlights evolutionary adaptations to a symbiotic lifestyle.</title>
        <authorList>
            <person name="Aranda M."/>
            <person name="Li Y."/>
            <person name="Liew Y.J."/>
            <person name="Baumgarten S."/>
            <person name="Simakov O."/>
            <person name="Wilson M."/>
            <person name="Piel J."/>
            <person name="Ashoor H."/>
            <person name="Bougouffa S."/>
            <person name="Bajic V.B."/>
            <person name="Ryu T."/>
            <person name="Ravasi T."/>
            <person name="Bayer T."/>
            <person name="Micklem G."/>
            <person name="Kim H."/>
            <person name="Bhak J."/>
            <person name="Lajeunesse T.C."/>
            <person name="Voolstra C.R."/>
        </authorList>
    </citation>
    <scope>NUCLEOTIDE SEQUENCE [LARGE SCALE GENOMIC DNA]</scope>
    <source>
        <strain evidence="1 2">CCMP2467</strain>
    </source>
</reference>
<sequence>MHLQSSIFDPDRHWIQYPRIGSNTGLDRRSKIEDAPETFPCIFNLRSSIQAGIGSNTRLLDPIPAGARGPTCIASVALLKAEAEQFDDESQMTIASHREASHEWYEPVRGPMPVDSIDMFAFDL</sequence>
<proteinExistence type="predicted"/>
<evidence type="ECO:0000313" key="2">
    <source>
        <dbReference type="Proteomes" id="UP000186817"/>
    </source>
</evidence>
<dbReference type="EMBL" id="LSRX01000534">
    <property type="protein sequence ID" value="OLP94650.1"/>
    <property type="molecule type" value="Genomic_DNA"/>
</dbReference>
<keyword evidence="2" id="KW-1185">Reference proteome</keyword>
<gene>
    <name evidence="1" type="ORF">AK812_SmicGene23294</name>
</gene>
<protein>
    <submittedName>
        <fullName evidence="1">Uncharacterized protein</fullName>
    </submittedName>
</protein>
<comment type="caution">
    <text evidence="1">The sequence shown here is derived from an EMBL/GenBank/DDBJ whole genome shotgun (WGS) entry which is preliminary data.</text>
</comment>
<evidence type="ECO:0000313" key="1">
    <source>
        <dbReference type="EMBL" id="OLP94650.1"/>
    </source>
</evidence>